<dbReference type="AlphaFoldDB" id="A0A5C8PBR1"/>
<evidence type="ECO:0000313" key="2">
    <source>
        <dbReference type="Proteomes" id="UP000321638"/>
    </source>
</evidence>
<accession>A0A5C8PBR1</accession>
<dbReference type="Proteomes" id="UP000321638">
    <property type="component" value="Unassembled WGS sequence"/>
</dbReference>
<gene>
    <name evidence="1" type="ORF">FHP25_34255</name>
</gene>
<keyword evidence="2" id="KW-1185">Reference proteome</keyword>
<sequence>MIYRRRALQRRLDELRDVLDGEAVDKLAERLNRAGKDRVAAMWELVVLHGLSKCGLLQHEVVLASLRRPDILLEQGTLRLTADVTAVSDEGIDKDNPYHELSQMIEAAKNKLKLPIGGLDLRVRSKHESTKRGTRTVLLVPPRRKLQEFVRQTIVPQLREQMTAGKFPLRIAIDDDDVGLDITIDPTKSPYISGGFAAYDVPKIKDRNPLYSALKAKAEQLRGADGITGVIVGDGDCVALSGRSANWDEVSTRQIVAEFFRQFSSVDFALLLSVRESRHGWAPYPKPVRQNDASLFVREGCNARSELNTLFQAMIEHFPKPAMMPVNGALRAREDDYDVGHHGGYSMSGSSVVRLGLREFTEIFAGLRTLQDNGAKYVEAARKMPREPNHLQAVVLRNLMAGRLPESIEVIKTDEEDNDDWVEIRFGGIDPAIAPLR</sequence>
<protein>
    <submittedName>
        <fullName evidence="1">Uncharacterized protein</fullName>
    </submittedName>
</protein>
<comment type="caution">
    <text evidence="1">The sequence shown here is derived from an EMBL/GenBank/DDBJ whole genome shotgun (WGS) entry which is preliminary data.</text>
</comment>
<organism evidence="1 2">
    <name type="scientific">Vineibacter terrae</name>
    <dbReference type="NCBI Taxonomy" id="2586908"/>
    <lineage>
        <taxon>Bacteria</taxon>
        <taxon>Pseudomonadati</taxon>
        <taxon>Pseudomonadota</taxon>
        <taxon>Alphaproteobacteria</taxon>
        <taxon>Hyphomicrobiales</taxon>
        <taxon>Vineibacter</taxon>
    </lineage>
</organism>
<evidence type="ECO:0000313" key="1">
    <source>
        <dbReference type="EMBL" id="TXL70491.1"/>
    </source>
</evidence>
<name>A0A5C8PBR1_9HYPH</name>
<reference evidence="1 2" key="1">
    <citation type="submission" date="2019-06" db="EMBL/GenBank/DDBJ databases">
        <title>New taxonomy in bacterial strain CC-CFT640, isolated from vineyard.</title>
        <authorList>
            <person name="Lin S.-Y."/>
            <person name="Tsai C.-F."/>
            <person name="Young C.-C."/>
        </authorList>
    </citation>
    <scope>NUCLEOTIDE SEQUENCE [LARGE SCALE GENOMIC DNA]</scope>
    <source>
        <strain evidence="1 2">CC-CFT640</strain>
    </source>
</reference>
<dbReference type="OrthoDB" id="5932875at2"/>
<dbReference type="RefSeq" id="WP_147851513.1">
    <property type="nucleotide sequence ID" value="NZ_VDUZ01000058.1"/>
</dbReference>
<dbReference type="EMBL" id="VDUZ01000058">
    <property type="protein sequence ID" value="TXL70491.1"/>
    <property type="molecule type" value="Genomic_DNA"/>
</dbReference>
<proteinExistence type="predicted"/>